<protein>
    <submittedName>
        <fullName evidence="1">Uncharacterized protein</fullName>
    </submittedName>
</protein>
<proteinExistence type="predicted"/>
<evidence type="ECO:0000313" key="1">
    <source>
        <dbReference type="EMBL" id="CAB4170056.1"/>
    </source>
</evidence>
<reference evidence="1" key="1">
    <citation type="submission" date="2020-05" db="EMBL/GenBank/DDBJ databases">
        <authorList>
            <person name="Chiriac C."/>
            <person name="Salcher M."/>
            <person name="Ghai R."/>
            <person name="Kavagutti S V."/>
        </authorList>
    </citation>
    <scope>NUCLEOTIDE SEQUENCE</scope>
</reference>
<dbReference type="EMBL" id="LR796852">
    <property type="protein sequence ID" value="CAB4170056.1"/>
    <property type="molecule type" value="Genomic_DNA"/>
</dbReference>
<name>A0A6J5PJA4_9CAUD</name>
<sequence length="92" mass="10264">MDFGEADGSIWPMYVEKGGAMYGFCPAKATWDTEATSVFRMLIISAETGTMLEVGGIYDQPDWWVELVSEFIPRYNQNKLVSIAKAFIGKGK</sequence>
<organism evidence="1">
    <name type="scientific">uncultured Caudovirales phage</name>
    <dbReference type="NCBI Taxonomy" id="2100421"/>
    <lineage>
        <taxon>Viruses</taxon>
        <taxon>Duplodnaviria</taxon>
        <taxon>Heunggongvirae</taxon>
        <taxon>Uroviricota</taxon>
        <taxon>Caudoviricetes</taxon>
        <taxon>Peduoviridae</taxon>
        <taxon>Maltschvirus</taxon>
        <taxon>Maltschvirus maltsch</taxon>
    </lineage>
</organism>
<accession>A0A6J5PJA4</accession>
<gene>
    <name evidence="1" type="ORF">UFOVP901_32</name>
</gene>